<dbReference type="PANTHER" id="PTHR11645:SF65">
    <property type="entry name" value="HYPOTHETICAL PYRROLINE-5-CARBOXYLATE REDUCTASE (EUROFUNG)"/>
    <property type="match status" value="1"/>
</dbReference>
<organism evidence="8 9">
    <name type="scientific">Hyphodiscus hymeniophilus</name>
    <dbReference type="NCBI Taxonomy" id="353542"/>
    <lineage>
        <taxon>Eukaryota</taxon>
        <taxon>Fungi</taxon>
        <taxon>Dikarya</taxon>
        <taxon>Ascomycota</taxon>
        <taxon>Pezizomycotina</taxon>
        <taxon>Leotiomycetes</taxon>
        <taxon>Helotiales</taxon>
        <taxon>Hyphodiscaceae</taxon>
        <taxon>Hyphodiscus</taxon>
    </lineage>
</organism>
<dbReference type="PIRSF" id="PIRSF000193">
    <property type="entry name" value="Pyrrol-5-carb_rd"/>
    <property type="match status" value="1"/>
</dbReference>
<keyword evidence="5" id="KW-0812">Transmembrane</keyword>
<proteinExistence type="inferred from homology"/>
<evidence type="ECO:0000256" key="4">
    <source>
        <dbReference type="PIRSR" id="PIRSR000193-1"/>
    </source>
</evidence>
<evidence type="ECO:0000313" key="8">
    <source>
        <dbReference type="EMBL" id="KAG0645881.1"/>
    </source>
</evidence>
<dbReference type="InterPro" id="IPR028939">
    <property type="entry name" value="P5C_Rdtase_cat_N"/>
</dbReference>
<evidence type="ECO:0000256" key="1">
    <source>
        <dbReference type="ARBA" id="ARBA00005525"/>
    </source>
</evidence>
<dbReference type="FunFam" id="1.10.3730.10:FF:000001">
    <property type="entry name" value="Pyrroline-5-carboxylate reductase"/>
    <property type="match status" value="1"/>
</dbReference>
<reference evidence="8" key="1">
    <citation type="submission" date="2019-07" db="EMBL/GenBank/DDBJ databases">
        <title>Hyphodiscus hymeniophilus genome sequencing and assembly.</title>
        <authorList>
            <person name="Kramer G."/>
            <person name="Nodwell J."/>
        </authorList>
    </citation>
    <scope>NUCLEOTIDE SEQUENCE</scope>
    <source>
        <strain evidence="8">ATCC 34498</strain>
    </source>
</reference>
<dbReference type="Gene3D" id="1.10.3730.10">
    <property type="entry name" value="ProC C-terminal domain-like"/>
    <property type="match status" value="1"/>
</dbReference>
<accession>A0A9P6SL61</accession>
<evidence type="ECO:0000259" key="6">
    <source>
        <dbReference type="Pfam" id="PF03807"/>
    </source>
</evidence>
<dbReference type="AlphaFoldDB" id="A0A9P6SL61"/>
<feature type="transmembrane region" description="Helical" evidence="5">
    <location>
        <begin position="12"/>
        <end position="31"/>
    </location>
</feature>
<name>A0A9P6SL61_9HELO</name>
<sequence>MATTNAGTPRTGMTLAVVGCGIMGTAILSCVMDSCAKAREAGEEPRITKFIACVNSKGSAERLKSRFKNNLNRLTVLQQDNVRGMKEADIVLLGCKPYMAKMVLTAVGVREALKGKLVISVLAGTPVPKMQSLIWGQSEDNKAESQCFVVRGMCNIAAEFGQSMTVIETIDMPEDLMELTNWIFLQLGKTAPIAPDLFDIGGVLAGPSGVFLSVAIDGILDGAVSQGLKRAQARTMMTQSLVGLARLLEQGNTPDQLREKFSSPRGTTIAGLLSLEEDRVRYAFSKAVIASAHRSETM</sequence>
<keyword evidence="5" id="KW-0472">Membrane</keyword>
<evidence type="ECO:0000256" key="3">
    <source>
        <dbReference type="ARBA" id="ARBA00023002"/>
    </source>
</evidence>
<keyword evidence="2 4" id="KW-0521">NADP</keyword>
<dbReference type="InterPro" id="IPR000304">
    <property type="entry name" value="Pyrroline-COOH_reductase"/>
</dbReference>
<dbReference type="InterPro" id="IPR036291">
    <property type="entry name" value="NAD(P)-bd_dom_sf"/>
</dbReference>
<dbReference type="SUPFAM" id="SSF51735">
    <property type="entry name" value="NAD(P)-binding Rossmann-fold domains"/>
    <property type="match status" value="1"/>
</dbReference>
<evidence type="ECO:0000259" key="7">
    <source>
        <dbReference type="Pfam" id="PF14748"/>
    </source>
</evidence>
<dbReference type="Pfam" id="PF03807">
    <property type="entry name" value="F420_oxidored"/>
    <property type="match status" value="1"/>
</dbReference>
<dbReference type="GO" id="GO:0004735">
    <property type="term" value="F:pyrroline-5-carboxylate reductase activity"/>
    <property type="evidence" value="ECO:0007669"/>
    <property type="project" value="InterPro"/>
</dbReference>
<feature type="domain" description="Pyrroline-5-carboxylate reductase catalytic N-terminal" evidence="6">
    <location>
        <begin position="15"/>
        <end position="124"/>
    </location>
</feature>
<keyword evidence="3" id="KW-0560">Oxidoreductase</keyword>
<dbReference type="EMBL" id="VNKQ01000017">
    <property type="protein sequence ID" value="KAG0645881.1"/>
    <property type="molecule type" value="Genomic_DNA"/>
</dbReference>
<evidence type="ECO:0000313" key="9">
    <source>
        <dbReference type="Proteomes" id="UP000785200"/>
    </source>
</evidence>
<feature type="binding site" evidence="4">
    <location>
        <position position="81"/>
    </location>
    <ligand>
        <name>NADPH</name>
        <dbReference type="ChEBI" id="CHEBI:57783"/>
    </ligand>
</feature>
<protein>
    <submittedName>
        <fullName evidence="8">Pyrroline-5-carboxylate reductase</fullName>
    </submittedName>
</protein>
<evidence type="ECO:0000256" key="5">
    <source>
        <dbReference type="SAM" id="Phobius"/>
    </source>
</evidence>
<dbReference type="GO" id="GO:0055129">
    <property type="term" value="P:L-proline biosynthetic process"/>
    <property type="evidence" value="ECO:0007669"/>
    <property type="project" value="TreeGrafter"/>
</dbReference>
<dbReference type="InterPro" id="IPR029036">
    <property type="entry name" value="P5CR_dimer"/>
</dbReference>
<evidence type="ECO:0000256" key="2">
    <source>
        <dbReference type="ARBA" id="ARBA00022857"/>
    </source>
</evidence>
<dbReference type="Gene3D" id="3.40.50.720">
    <property type="entry name" value="NAD(P)-binding Rossmann-like Domain"/>
    <property type="match status" value="1"/>
</dbReference>
<gene>
    <name evidence="8" type="ORF">D0Z07_7828</name>
</gene>
<keyword evidence="9" id="KW-1185">Reference proteome</keyword>
<dbReference type="OrthoDB" id="10263291at2759"/>
<dbReference type="Proteomes" id="UP000785200">
    <property type="component" value="Unassembled WGS sequence"/>
</dbReference>
<dbReference type="PANTHER" id="PTHR11645">
    <property type="entry name" value="PYRROLINE-5-CARBOXYLATE REDUCTASE"/>
    <property type="match status" value="1"/>
</dbReference>
<dbReference type="HAMAP" id="MF_01925">
    <property type="entry name" value="P5C_reductase"/>
    <property type="match status" value="1"/>
</dbReference>
<comment type="similarity">
    <text evidence="1">Belongs to the pyrroline-5-carboxylate reductase family.</text>
</comment>
<dbReference type="Pfam" id="PF14748">
    <property type="entry name" value="P5CR_dimer"/>
    <property type="match status" value="1"/>
</dbReference>
<dbReference type="SUPFAM" id="SSF48179">
    <property type="entry name" value="6-phosphogluconate dehydrogenase C-terminal domain-like"/>
    <property type="match status" value="1"/>
</dbReference>
<keyword evidence="5" id="KW-1133">Transmembrane helix</keyword>
<comment type="caution">
    <text evidence="8">The sequence shown here is derived from an EMBL/GenBank/DDBJ whole genome shotgun (WGS) entry which is preliminary data.</text>
</comment>
<feature type="domain" description="Pyrroline-5-carboxylate reductase dimerisation" evidence="7">
    <location>
        <begin position="196"/>
        <end position="298"/>
    </location>
</feature>
<dbReference type="InterPro" id="IPR008927">
    <property type="entry name" value="6-PGluconate_DH-like_C_sf"/>
</dbReference>